<feature type="compositionally biased region" description="Basic and acidic residues" evidence="1">
    <location>
        <begin position="50"/>
        <end position="65"/>
    </location>
</feature>
<gene>
    <name evidence="4" type="ORF">PEVE_00015195</name>
</gene>
<feature type="region of interest" description="Disordered" evidence="1">
    <location>
        <begin position="236"/>
        <end position="271"/>
    </location>
</feature>
<protein>
    <recommendedName>
        <fullName evidence="3">CTHRC1 C-terminal domain-containing protein</fullName>
    </recommendedName>
</protein>
<evidence type="ECO:0000313" key="5">
    <source>
        <dbReference type="Proteomes" id="UP001159427"/>
    </source>
</evidence>
<feature type="chain" id="PRO_5045273061" description="CTHRC1 C-terminal domain-containing protein" evidence="2">
    <location>
        <begin position="21"/>
        <end position="415"/>
    </location>
</feature>
<dbReference type="EMBL" id="CALNXI010002165">
    <property type="protein sequence ID" value="CAH3184007.1"/>
    <property type="molecule type" value="Genomic_DNA"/>
</dbReference>
<dbReference type="InterPro" id="IPR057873">
    <property type="entry name" value="CTHRC1_C"/>
</dbReference>
<reference evidence="4 5" key="1">
    <citation type="submission" date="2022-05" db="EMBL/GenBank/DDBJ databases">
        <authorList>
            <consortium name="Genoscope - CEA"/>
            <person name="William W."/>
        </authorList>
    </citation>
    <scope>NUCLEOTIDE SEQUENCE [LARGE SCALE GENOMIC DNA]</scope>
</reference>
<proteinExistence type="predicted"/>
<evidence type="ECO:0000313" key="4">
    <source>
        <dbReference type="EMBL" id="CAH3184007.1"/>
    </source>
</evidence>
<keyword evidence="2" id="KW-0732">Signal</keyword>
<comment type="caution">
    <text evidence="4">The sequence shown here is derived from an EMBL/GenBank/DDBJ whole genome shotgun (WGS) entry which is preliminary data.</text>
</comment>
<evidence type="ECO:0000256" key="2">
    <source>
        <dbReference type="SAM" id="SignalP"/>
    </source>
</evidence>
<organism evidence="4 5">
    <name type="scientific">Porites evermanni</name>
    <dbReference type="NCBI Taxonomy" id="104178"/>
    <lineage>
        <taxon>Eukaryota</taxon>
        <taxon>Metazoa</taxon>
        <taxon>Cnidaria</taxon>
        <taxon>Anthozoa</taxon>
        <taxon>Hexacorallia</taxon>
        <taxon>Scleractinia</taxon>
        <taxon>Fungiina</taxon>
        <taxon>Poritidae</taxon>
        <taxon>Porites</taxon>
    </lineage>
</organism>
<feature type="region of interest" description="Disordered" evidence="1">
    <location>
        <begin position="36"/>
        <end position="71"/>
    </location>
</feature>
<keyword evidence="5" id="KW-1185">Reference proteome</keyword>
<dbReference type="Pfam" id="PF01391">
    <property type="entry name" value="Collagen"/>
    <property type="match status" value="1"/>
</dbReference>
<name>A0ABN8RX08_9CNID</name>
<evidence type="ECO:0000256" key="1">
    <source>
        <dbReference type="SAM" id="MobiDB-lite"/>
    </source>
</evidence>
<feature type="domain" description="CTHRC1 C-terminal" evidence="3">
    <location>
        <begin position="278"/>
        <end position="407"/>
    </location>
</feature>
<feature type="signal peptide" evidence="2">
    <location>
        <begin position="1"/>
        <end position="20"/>
    </location>
</feature>
<dbReference type="Gene3D" id="1.20.5.320">
    <property type="entry name" value="6-Phosphogluconate Dehydrogenase, domain 3"/>
    <property type="match status" value="1"/>
</dbReference>
<feature type="domain" description="CTHRC1 C-terminal" evidence="3">
    <location>
        <begin position="74"/>
        <end position="201"/>
    </location>
</feature>
<evidence type="ECO:0000259" key="3">
    <source>
        <dbReference type="Pfam" id="PF25815"/>
    </source>
</evidence>
<accession>A0ABN8RX08</accession>
<dbReference type="Pfam" id="PF25815">
    <property type="entry name" value="CTHRC1_C"/>
    <property type="match status" value="2"/>
</dbReference>
<dbReference type="PANTHER" id="PTHR24637">
    <property type="entry name" value="COLLAGEN"/>
    <property type="match status" value="1"/>
</dbReference>
<dbReference type="InterPro" id="IPR008160">
    <property type="entry name" value="Collagen"/>
</dbReference>
<dbReference type="Proteomes" id="UP001159427">
    <property type="component" value="Unassembled WGS sequence"/>
</dbReference>
<sequence>MKTQLFMAVLFSCFPALVSSTQTQAYSSACSNGHPGIPGSPGLPGPYGRDGAKGEKGERGTKGGKGEVGAQTPSNWKQCVWKKGDDRDHGLLQECLFNKMQDHTTLRVFYSGALRIYNCNSCCKRWFFTFNGAECSGPMPIDGLIYLRSGSSKEPLRTRHMEGYCENVPRGVVRVGFNVGNCARHGEADAHSGWNSVSRIVSSITLENNYHDSLMIKVETNICLVSCPGSNGVPGIPGSPGLPGPYGRDGAKGEPGPQGPKGDQGQAGLKGENGAQALSNWKQCVSKLYEAKDNGLLKECVFHKKEQNSSLRVFFSGALRIMNCVRCCKRWFFTFNGDECSGPMPIDGIIYMHGVRGLEPLRVRHIEGYCENIPRGVVRVGFNVGNCAGYGNADAHSGWNSVSRIVVEEVPAPQK</sequence>
<dbReference type="PANTHER" id="PTHR24637:SF251">
    <property type="entry name" value="NEMATODE CUTICLE COLLAGEN N-TERMINAL DOMAIN-CONTAINING PROTEIN"/>
    <property type="match status" value="1"/>
</dbReference>